<feature type="compositionally biased region" description="Polar residues" evidence="11">
    <location>
        <begin position="591"/>
        <end position="601"/>
    </location>
</feature>
<evidence type="ECO:0000313" key="14">
    <source>
        <dbReference type="Proteomes" id="UP000616769"/>
    </source>
</evidence>
<organism evidence="13 14">
    <name type="scientific">Sarcoptes scabiei</name>
    <name type="common">Itch mite</name>
    <name type="synonym">Acarus scabiei</name>
    <dbReference type="NCBI Taxonomy" id="52283"/>
    <lineage>
        <taxon>Eukaryota</taxon>
        <taxon>Metazoa</taxon>
        <taxon>Ecdysozoa</taxon>
        <taxon>Arthropoda</taxon>
        <taxon>Chelicerata</taxon>
        <taxon>Arachnida</taxon>
        <taxon>Acari</taxon>
        <taxon>Acariformes</taxon>
        <taxon>Sarcoptiformes</taxon>
        <taxon>Astigmata</taxon>
        <taxon>Psoroptidia</taxon>
        <taxon>Sarcoptoidea</taxon>
        <taxon>Sarcoptidae</taxon>
        <taxon>Sarcoptinae</taxon>
        <taxon>Sarcoptes</taxon>
    </lineage>
</organism>
<keyword evidence="6" id="KW-0735">Signal-anchor</keyword>
<evidence type="ECO:0000256" key="7">
    <source>
        <dbReference type="ARBA" id="ARBA00022989"/>
    </source>
</evidence>
<dbReference type="OrthoDB" id="115198at2759"/>
<comment type="caution">
    <text evidence="13">The sequence shown here is derived from an EMBL/GenBank/DDBJ whole genome shotgun (WGS) entry which is preliminary data.</text>
</comment>
<keyword evidence="3" id="KW-0328">Glycosyltransferase</keyword>
<dbReference type="EMBL" id="JXLN01000003">
    <property type="protein sequence ID" value="KPL94075.1"/>
    <property type="molecule type" value="Genomic_DNA"/>
</dbReference>
<keyword evidence="7 12" id="KW-1133">Transmembrane helix</keyword>
<evidence type="ECO:0000313" key="13">
    <source>
        <dbReference type="EMBL" id="KPL94075.1"/>
    </source>
</evidence>
<comment type="subcellular location">
    <subcellularLocation>
        <location evidence="1">Golgi apparatus membrane</location>
        <topology evidence="1">Single-pass type II membrane protein</topology>
    </subcellularLocation>
</comment>
<evidence type="ECO:0000256" key="11">
    <source>
        <dbReference type="SAM" id="MobiDB-lite"/>
    </source>
</evidence>
<feature type="region of interest" description="Disordered" evidence="11">
    <location>
        <begin position="88"/>
        <end position="118"/>
    </location>
</feature>
<feature type="compositionally biased region" description="Low complexity" evidence="11">
    <location>
        <begin position="470"/>
        <end position="488"/>
    </location>
</feature>
<feature type="region of interest" description="Disordered" evidence="11">
    <location>
        <begin position="570"/>
        <end position="606"/>
    </location>
</feature>
<evidence type="ECO:0000256" key="1">
    <source>
        <dbReference type="ARBA" id="ARBA00004323"/>
    </source>
</evidence>
<evidence type="ECO:0000256" key="2">
    <source>
        <dbReference type="ARBA" id="ARBA00008661"/>
    </source>
</evidence>
<dbReference type="PANTHER" id="PTHR11214">
    <property type="entry name" value="BETA-1,3-N-ACETYLGLUCOSAMINYLTRANSFERASE"/>
    <property type="match status" value="1"/>
</dbReference>
<keyword evidence="5 12" id="KW-0812">Transmembrane</keyword>
<evidence type="ECO:0000256" key="6">
    <source>
        <dbReference type="ARBA" id="ARBA00022968"/>
    </source>
</evidence>
<feature type="compositionally biased region" description="Low complexity" evidence="11">
    <location>
        <begin position="679"/>
        <end position="695"/>
    </location>
</feature>
<proteinExistence type="inferred from homology"/>
<sequence length="719" mass="81303">MATYHLLPSSSSSSQQSLLLPQAPIQQRKALSFAILILLVATATLITIIRFTVNPNLNGQKFVQPTNAFALYRAHLLAQNHLREKQKLSFSSSSSSSSSSQSQSFSQNDSRFKSNQSKNNINSFPSGHLLQSQTDLVSPPTKSVTSLIADQRFEKDYRDDPVTASSVLSNQTKHQTKVIFERSDLEETKKMRIDKEDGCGEDFGAYADLLVLVNSAVSNFDAREAIRETWGKFAVERGAFLYFLLGSTENSRIQEQVENEDSLHDDILQGAFYDDYYNLTLKTITMMRWVSEKCSKIRYVLKVDDDMMMNMQHACDFTEINPNFHRVIIGKLAKKWKPHRSKLSKWFVPFEAYNQPYFPNFVTGPAYFFTGDAAKPLYETSVNKTVPFYLEDVYMTGVVAEAAGVKRFNHAMMKNVHLKLDVCIFPRIMTSHKHKPNEIRELWKTLYSGQKCPKPNVINRTTPKAKILPNTNTNTNQNSNNIENNSNLNKNKQNSQSFIFPISQQKQSAERITVLMLCRKIFDLNFKMASVPIIIPVLIVIIITIAIGLSIFHILKKFFGLPYHKRSYPFDPNSADSKKRRSNQRPYTIDVRTSPNDTAESSPGPGFARRGMYLMPFITSASAPSRSPSPNQTPPSSGKNLNRKDLPDEIIDLETVDTRLDFSSSPSPNSSAATREDNQNLLNLDNSSSNPSPNQTAQSTIDNEPDNRWCNNDHFESVV</sequence>
<gene>
    <name evidence="13" type="ORF">QR98_0001380</name>
</gene>
<evidence type="ECO:0000256" key="5">
    <source>
        <dbReference type="ARBA" id="ARBA00022692"/>
    </source>
</evidence>
<feature type="compositionally biased region" description="Low complexity" evidence="11">
    <location>
        <begin position="620"/>
        <end position="630"/>
    </location>
</feature>
<dbReference type="Gene3D" id="3.90.550.50">
    <property type="match status" value="1"/>
</dbReference>
<evidence type="ECO:0000256" key="3">
    <source>
        <dbReference type="ARBA" id="ARBA00022676"/>
    </source>
</evidence>
<feature type="transmembrane region" description="Helical" evidence="12">
    <location>
        <begin position="533"/>
        <end position="555"/>
    </location>
</feature>
<accession>A0A131ZTC6</accession>
<feature type="transmembrane region" description="Helical" evidence="12">
    <location>
        <begin position="30"/>
        <end position="53"/>
    </location>
</feature>
<protein>
    <submittedName>
        <fullName evidence="13">Beta-1,3-galactosyltransferase 2-like protein</fullName>
    </submittedName>
</protein>
<evidence type="ECO:0000256" key="4">
    <source>
        <dbReference type="ARBA" id="ARBA00022679"/>
    </source>
</evidence>
<dbReference type="VEuPathDB" id="VectorBase:SSCA008443"/>
<keyword evidence="8" id="KW-0333">Golgi apparatus</keyword>
<reference evidence="13 14" key="1">
    <citation type="journal article" date="2015" name="Parasit. Vectors">
        <title>Draft genome of the scabies mite.</title>
        <authorList>
            <person name="Rider S.D.Jr."/>
            <person name="Morgan M.S."/>
            <person name="Arlian L.G."/>
        </authorList>
    </citation>
    <scope>NUCLEOTIDE SEQUENCE [LARGE SCALE GENOMIC DNA]</scope>
    <source>
        <strain evidence="13">Arlian Lab</strain>
    </source>
</reference>
<name>A0A131ZTC6_SARSC</name>
<feature type="region of interest" description="Disordered" evidence="11">
    <location>
        <begin position="620"/>
        <end position="646"/>
    </location>
</feature>
<feature type="region of interest" description="Disordered" evidence="11">
    <location>
        <begin position="658"/>
        <end position="719"/>
    </location>
</feature>
<keyword evidence="9 12" id="KW-0472">Membrane</keyword>
<dbReference type="FunFam" id="3.90.550.50:FF:000001">
    <property type="entry name" value="Hexosyltransferase"/>
    <property type="match status" value="1"/>
</dbReference>
<feature type="compositionally biased region" description="Low complexity" evidence="11">
    <location>
        <begin position="89"/>
        <end position="107"/>
    </location>
</feature>
<evidence type="ECO:0000256" key="10">
    <source>
        <dbReference type="ARBA" id="ARBA00023180"/>
    </source>
</evidence>
<dbReference type="AlphaFoldDB" id="A0A131ZTC6"/>
<dbReference type="GO" id="GO:0000139">
    <property type="term" value="C:Golgi membrane"/>
    <property type="evidence" value="ECO:0007669"/>
    <property type="project" value="UniProtKB-SubCell"/>
</dbReference>
<dbReference type="GO" id="GO:0006493">
    <property type="term" value="P:protein O-linked glycosylation"/>
    <property type="evidence" value="ECO:0007669"/>
    <property type="project" value="TreeGrafter"/>
</dbReference>
<evidence type="ECO:0000256" key="8">
    <source>
        <dbReference type="ARBA" id="ARBA00023034"/>
    </source>
</evidence>
<dbReference type="GO" id="GO:0016758">
    <property type="term" value="F:hexosyltransferase activity"/>
    <property type="evidence" value="ECO:0007669"/>
    <property type="project" value="InterPro"/>
</dbReference>
<evidence type="ECO:0000256" key="9">
    <source>
        <dbReference type="ARBA" id="ARBA00023136"/>
    </source>
</evidence>
<comment type="similarity">
    <text evidence="2">Belongs to the glycosyltransferase 31 family.</text>
</comment>
<keyword evidence="4" id="KW-0808">Transferase</keyword>
<feature type="compositionally biased region" description="Basic and acidic residues" evidence="11">
    <location>
        <begin position="705"/>
        <end position="719"/>
    </location>
</feature>
<dbReference type="Proteomes" id="UP000616769">
    <property type="component" value="Unassembled WGS sequence"/>
</dbReference>
<evidence type="ECO:0000256" key="12">
    <source>
        <dbReference type="SAM" id="Phobius"/>
    </source>
</evidence>
<keyword evidence="10" id="KW-0325">Glycoprotein</keyword>
<dbReference type="PANTHER" id="PTHR11214:SF379">
    <property type="entry name" value="HEXOSYLTRANSFERASE-RELATED"/>
    <property type="match status" value="1"/>
</dbReference>
<dbReference type="Pfam" id="PF01762">
    <property type="entry name" value="Galactosyl_T"/>
    <property type="match status" value="1"/>
</dbReference>
<dbReference type="InterPro" id="IPR002659">
    <property type="entry name" value="Glyco_trans_31"/>
</dbReference>
<feature type="region of interest" description="Disordered" evidence="11">
    <location>
        <begin position="467"/>
        <end position="488"/>
    </location>
</feature>